<evidence type="ECO:0000256" key="4">
    <source>
        <dbReference type="ARBA" id="ARBA00022679"/>
    </source>
</evidence>
<protein>
    <submittedName>
        <fullName evidence="6">Mannosyltransferase putative-domain-containing protein</fullName>
    </submittedName>
</protein>
<sequence length="498" mass="56593">MFLPRPFSRVRTLLLAVTLALFLTYSLSRWHYISHAYNAQLVPKEGTAYVNGQAGVLAEPEGHINFWRQFQPLLATYQPKCEAPLRLGMAPSIRFEQASPDFRPEELDMFQDDVEVMKQAHTDFVNEIKTNPPKLHYVPNTKGLVSTAGGEYLPVLVISLRMLRRTGSELPVEVFLANEEEYENYICDVVLPSLNARCVVLSQFLDAVPKIMEVQKYQFKLFAMIFSSFEQILFLDADAFPLLQPELLFMDEPFKSKNMVTWPDFWATTVSSYYYEISSQSIPSNTIRQSSESGEVLISKRTHMKTLLLSVYYNIWGPDYYYTLLSQGASGEGDKETFVAAALALGESYYQVSEPICAIGHGTEGGLAGSAMVQFDPTEDYALTQKGQWRVHGATAPAPRAFFIHANYPKFNPATVFDKQAVNPAFADDGSYTRAWTIPQEVIGKFSTDVEKYFWKEILWTGCELENKFSSWKGRRGICQRVKKYWNAIYADKKTQSV</sequence>
<keyword evidence="6" id="KW-0328">Glycosyltransferase</keyword>
<gene>
    <name evidence="6" type="ORF">BDV29DRAFT_182868</name>
</gene>
<dbReference type="InterPro" id="IPR029044">
    <property type="entry name" value="Nucleotide-diphossugar_trans"/>
</dbReference>
<dbReference type="OrthoDB" id="4484309at2759"/>
<dbReference type="Pfam" id="PF11051">
    <property type="entry name" value="Mannosyl_trans3"/>
    <property type="match status" value="2"/>
</dbReference>
<evidence type="ECO:0000313" key="7">
    <source>
        <dbReference type="Proteomes" id="UP000326565"/>
    </source>
</evidence>
<dbReference type="AlphaFoldDB" id="A0A5N5WM78"/>
<comment type="subcellular location">
    <subcellularLocation>
        <location evidence="1">Golgi apparatus</location>
    </subcellularLocation>
</comment>
<dbReference type="GO" id="GO:0005794">
    <property type="term" value="C:Golgi apparatus"/>
    <property type="evidence" value="ECO:0007669"/>
    <property type="project" value="UniProtKB-SubCell"/>
</dbReference>
<keyword evidence="7" id="KW-1185">Reference proteome</keyword>
<evidence type="ECO:0000313" key="6">
    <source>
        <dbReference type="EMBL" id="KAB8069369.1"/>
    </source>
</evidence>
<comment type="pathway">
    <text evidence="2">Protein modification; protein glycosylation.</text>
</comment>
<dbReference type="PANTHER" id="PTHR31646">
    <property type="entry name" value="ALPHA-1,2-MANNOSYLTRANSFERASE MNN2"/>
    <property type="match status" value="1"/>
</dbReference>
<comment type="similarity">
    <text evidence="3">Belongs to the MNN1/MNT family.</text>
</comment>
<evidence type="ECO:0000256" key="3">
    <source>
        <dbReference type="ARBA" id="ARBA00009105"/>
    </source>
</evidence>
<accession>A0A5N5WM78</accession>
<evidence type="ECO:0000256" key="1">
    <source>
        <dbReference type="ARBA" id="ARBA00004555"/>
    </source>
</evidence>
<dbReference type="GO" id="GO:0046354">
    <property type="term" value="P:mannan biosynthetic process"/>
    <property type="evidence" value="ECO:0007669"/>
    <property type="project" value="TreeGrafter"/>
</dbReference>
<evidence type="ECO:0000256" key="2">
    <source>
        <dbReference type="ARBA" id="ARBA00004922"/>
    </source>
</evidence>
<proteinExistence type="inferred from homology"/>
<reference evidence="6 7" key="1">
    <citation type="submission" date="2019-04" db="EMBL/GenBank/DDBJ databases">
        <title>Friends and foes A comparative genomics study of 23 Aspergillus species from section Flavi.</title>
        <authorList>
            <consortium name="DOE Joint Genome Institute"/>
            <person name="Kjaerbolling I."/>
            <person name="Vesth T."/>
            <person name="Frisvad J.C."/>
            <person name="Nybo J.L."/>
            <person name="Theobald S."/>
            <person name="Kildgaard S."/>
            <person name="Isbrandt T."/>
            <person name="Kuo A."/>
            <person name="Sato A."/>
            <person name="Lyhne E.K."/>
            <person name="Kogle M.E."/>
            <person name="Wiebenga A."/>
            <person name="Kun R.S."/>
            <person name="Lubbers R.J."/>
            <person name="Makela M.R."/>
            <person name="Barry K."/>
            <person name="Chovatia M."/>
            <person name="Clum A."/>
            <person name="Daum C."/>
            <person name="Haridas S."/>
            <person name="He G."/>
            <person name="LaButti K."/>
            <person name="Lipzen A."/>
            <person name="Mondo S."/>
            <person name="Riley R."/>
            <person name="Salamov A."/>
            <person name="Simmons B.A."/>
            <person name="Magnuson J.K."/>
            <person name="Henrissat B."/>
            <person name="Mortensen U.H."/>
            <person name="Larsen T.O."/>
            <person name="Devries R.P."/>
            <person name="Grigoriev I.V."/>
            <person name="Machida M."/>
            <person name="Baker S.E."/>
            <person name="Andersen M.R."/>
        </authorList>
    </citation>
    <scope>NUCLEOTIDE SEQUENCE [LARGE SCALE GENOMIC DNA]</scope>
    <source>
        <strain evidence="6 7">CBS 151.66</strain>
    </source>
</reference>
<keyword evidence="5" id="KW-0333">Golgi apparatus</keyword>
<organism evidence="6 7">
    <name type="scientific">Aspergillus leporis</name>
    <dbReference type="NCBI Taxonomy" id="41062"/>
    <lineage>
        <taxon>Eukaryota</taxon>
        <taxon>Fungi</taxon>
        <taxon>Dikarya</taxon>
        <taxon>Ascomycota</taxon>
        <taxon>Pezizomycotina</taxon>
        <taxon>Eurotiomycetes</taxon>
        <taxon>Eurotiomycetidae</taxon>
        <taxon>Eurotiales</taxon>
        <taxon>Aspergillaceae</taxon>
        <taxon>Aspergillus</taxon>
        <taxon>Aspergillus subgen. Circumdati</taxon>
    </lineage>
</organism>
<keyword evidence="4 6" id="KW-0808">Transferase</keyword>
<dbReference type="Proteomes" id="UP000326565">
    <property type="component" value="Unassembled WGS sequence"/>
</dbReference>
<dbReference type="InterPro" id="IPR022751">
    <property type="entry name" value="Alpha_mannosyltransferase"/>
</dbReference>
<dbReference type="PANTHER" id="PTHR31646:SF5">
    <property type="entry name" value="(MNN2), PUTATIVE (AFU_ORTHOLOGUE AFUA_6G04450)-RELATED"/>
    <property type="match status" value="1"/>
</dbReference>
<dbReference type="SUPFAM" id="SSF53448">
    <property type="entry name" value="Nucleotide-diphospho-sugar transferases"/>
    <property type="match status" value="1"/>
</dbReference>
<dbReference type="GO" id="GO:0000026">
    <property type="term" value="F:alpha-1,2-mannosyltransferase activity"/>
    <property type="evidence" value="ECO:0007669"/>
    <property type="project" value="TreeGrafter"/>
</dbReference>
<name>A0A5N5WM78_9EURO</name>
<dbReference type="EMBL" id="ML732344">
    <property type="protein sequence ID" value="KAB8069369.1"/>
    <property type="molecule type" value="Genomic_DNA"/>
</dbReference>
<evidence type="ECO:0000256" key="5">
    <source>
        <dbReference type="ARBA" id="ARBA00023034"/>
    </source>
</evidence>